<protein>
    <submittedName>
        <fullName evidence="3">DUF2892 domain-containing protein</fullName>
    </submittedName>
</protein>
<name>A0A552X0S1_9GAMM</name>
<feature type="transmembrane region" description="Helical" evidence="1">
    <location>
        <begin position="31"/>
        <end position="53"/>
    </location>
</feature>
<sequence length="60" mass="6646">MTYNVGTIDRAIRIVIGLLIAVWSINAGNFWWVLGVALIATGIFRVCGLYRLFGINTCKT</sequence>
<dbReference type="OrthoDB" id="9804804at2"/>
<keyword evidence="1" id="KW-1133">Transmembrane helix</keyword>
<accession>A0A552X0S1</accession>
<proteinExistence type="predicted"/>
<gene>
    <name evidence="3" type="ORF">FM042_09310</name>
</gene>
<dbReference type="EMBL" id="VJWL01000003">
    <property type="protein sequence ID" value="TRW48545.1"/>
    <property type="molecule type" value="Genomic_DNA"/>
</dbReference>
<dbReference type="InterPro" id="IPR021309">
    <property type="entry name" value="YgaP-like_TM"/>
</dbReference>
<evidence type="ECO:0000259" key="2">
    <source>
        <dbReference type="Pfam" id="PF11127"/>
    </source>
</evidence>
<evidence type="ECO:0000313" key="3">
    <source>
        <dbReference type="EMBL" id="TRW48545.1"/>
    </source>
</evidence>
<feature type="domain" description="Inner membrane protein YgaP-like transmembrane" evidence="2">
    <location>
        <begin position="1"/>
        <end position="59"/>
    </location>
</feature>
<keyword evidence="4" id="KW-1185">Reference proteome</keyword>
<dbReference type="Proteomes" id="UP000320359">
    <property type="component" value="Unassembled WGS sequence"/>
</dbReference>
<evidence type="ECO:0000256" key="1">
    <source>
        <dbReference type="SAM" id="Phobius"/>
    </source>
</evidence>
<evidence type="ECO:0000313" key="4">
    <source>
        <dbReference type="Proteomes" id="UP000320359"/>
    </source>
</evidence>
<comment type="caution">
    <text evidence="3">The sequence shown here is derived from an EMBL/GenBank/DDBJ whole genome shotgun (WGS) entry which is preliminary data.</text>
</comment>
<reference evidence="3 4" key="1">
    <citation type="submission" date="2019-07" db="EMBL/GenBank/DDBJ databases">
        <authorList>
            <person name="Yang M."/>
            <person name="Zhao D."/>
            <person name="Xiang H."/>
        </authorList>
    </citation>
    <scope>NUCLEOTIDE SEQUENCE [LARGE SCALE GENOMIC DNA]</scope>
    <source>
        <strain evidence="3 4">IM1326</strain>
    </source>
</reference>
<feature type="transmembrane region" description="Helical" evidence="1">
    <location>
        <begin position="7"/>
        <end position="25"/>
    </location>
</feature>
<keyword evidence="1" id="KW-0812">Transmembrane</keyword>
<keyword evidence="1" id="KW-0472">Membrane</keyword>
<organism evidence="3 4">
    <name type="scientific">Aliidiomarina halalkaliphila</name>
    <dbReference type="NCBI Taxonomy" id="2593535"/>
    <lineage>
        <taxon>Bacteria</taxon>
        <taxon>Pseudomonadati</taxon>
        <taxon>Pseudomonadota</taxon>
        <taxon>Gammaproteobacteria</taxon>
        <taxon>Alteromonadales</taxon>
        <taxon>Idiomarinaceae</taxon>
        <taxon>Aliidiomarina</taxon>
    </lineage>
</organism>
<dbReference type="AlphaFoldDB" id="A0A552X0S1"/>
<dbReference type="Pfam" id="PF11127">
    <property type="entry name" value="YgaP-like_TM"/>
    <property type="match status" value="1"/>
</dbReference>